<accession>A0A3P7NNE2</accession>
<keyword evidence="4" id="KW-1185">Reference proteome</keyword>
<protein>
    <submittedName>
        <fullName evidence="3">Uncharacterized protein</fullName>
    </submittedName>
</protein>
<feature type="region of interest" description="Disordered" evidence="2">
    <location>
        <begin position="1"/>
        <end position="20"/>
    </location>
</feature>
<feature type="coiled-coil region" evidence="1">
    <location>
        <begin position="34"/>
        <end position="74"/>
    </location>
</feature>
<gene>
    <name evidence="3" type="ORF">DILT_LOCUS6630</name>
</gene>
<evidence type="ECO:0000256" key="2">
    <source>
        <dbReference type="SAM" id="MobiDB-lite"/>
    </source>
</evidence>
<dbReference type="EMBL" id="UYRU01049997">
    <property type="protein sequence ID" value="VDN10799.1"/>
    <property type="molecule type" value="Genomic_DNA"/>
</dbReference>
<evidence type="ECO:0000256" key="1">
    <source>
        <dbReference type="SAM" id="Coils"/>
    </source>
</evidence>
<dbReference type="AlphaFoldDB" id="A0A3P7NNE2"/>
<feature type="compositionally biased region" description="Polar residues" evidence="2">
    <location>
        <begin position="1"/>
        <end position="10"/>
    </location>
</feature>
<evidence type="ECO:0000313" key="3">
    <source>
        <dbReference type="EMBL" id="VDN10799.1"/>
    </source>
</evidence>
<dbReference type="Proteomes" id="UP000281553">
    <property type="component" value="Unassembled WGS sequence"/>
</dbReference>
<proteinExistence type="predicted"/>
<reference evidence="3 4" key="1">
    <citation type="submission" date="2018-11" db="EMBL/GenBank/DDBJ databases">
        <authorList>
            <consortium name="Pathogen Informatics"/>
        </authorList>
    </citation>
    <scope>NUCLEOTIDE SEQUENCE [LARGE SCALE GENOMIC DNA]</scope>
</reference>
<evidence type="ECO:0000313" key="4">
    <source>
        <dbReference type="Proteomes" id="UP000281553"/>
    </source>
</evidence>
<sequence length="120" mass="14343">MSLTCASTTDDPNEEETTVSCTLDQLSPWERWLLEKEAKRIKEHKKLMQKREIQRAKEREEERAQAARKELHKRLYREWVKKKRAELLEGRRAKELEAQEALKTEMQRKEKLKVVALAVL</sequence>
<keyword evidence="1" id="KW-0175">Coiled coil</keyword>
<dbReference type="OrthoDB" id="6262303at2759"/>
<name>A0A3P7NNE2_DIBLA</name>
<organism evidence="3 4">
    <name type="scientific">Dibothriocephalus latus</name>
    <name type="common">Fish tapeworm</name>
    <name type="synonym">Diphyllobothrium latum</name>
    <dbReference type="NCBI Taxonomy" id="60516"/>
    <lineage>
        <taxon>Eukaryota</taxon>
        <taxon>Metazoa</taxon>
        <taxon>Spiralia</taxon>
        <taxon>Lophotrochozoa</taxon>
        <taxon>Platyhelminthes</taxon>
        <taxon>Cestoda</taxon>
        <taxon>Eucestoda</taxon>
        <taxon>Diphyllobothriidea</taxon>
        <taxon>Diphyllobothriidae</taxon>
        <taxon>Dibothriocephalus</taxon>
    </lineage>
</organism>